<evidence type="ECO:0000256" key="1">
    <source>
        <dbReference type="ARBA" id="ARBA00009670"/>
    </source>
</evidence>
<dbReference type="CDD" id="cd05121">
    <property type="entry name" value="ABC1_ADCK3-like"/>
    <property type="match status" value="1"/>
</dbReference>
<dbReference type="GO" id="GO:0016301">
    <property type="term" value="F:kinase activity"/>
    <property type="evidence" value="ECO:0007669"/>
    <property type="project" value="UniProtKB-KW"/>
</dbReference>
<reference evidence="6" key="1">
    <citation type="journal article" date="2019" name="Int. J. Syst. Evol. Microbiol.">
        <title>The Global Catalogue of Microorganisms (GCM) 10K type strain sequencing project: providing services to taxonomists for standard genome sequencing and annotation.</title>
        <authorList>
            <consortium name="The Broad Institute Genomics Platform"/>
            <consortium name="The Broad Institute Genome Sequencing Center for Infectious Disease"/>
            <person name="Wu L."/>
            <person name="Ma J."/>
        </authorList>
    </citation>
    <scope>NUCLEOTIDE SEQUENCE [LARGE SCALE GENOMIC DNA]</scope>
    <source>
        <strain evidence="6">CGMCC 1.13574</strain>
    </source>
</reference>
<evidence type="ECO:0000259" key="4">
    <source>
        <dbReference type="Pfam" id="PF03109"/>
    </source>
</evidence>
<keyword evidence="3" id="KW-1133">Transmembrane helix</keyword>
<feature type="domain" description="ABC1 atypical kinase-like" evidence="4">
    <location>
        <begin position="111"/>
        <end position="348"/>
    </location>
</feature>
<feature type="transmembrane region" description="Helical" evidence="3">
    <location>
        <begin position="517"/>
        <end position="536"/>
    </location>
</feature>
<evidence type="ECO:0000313" key="6">
    <source>
        <dbReference type="Proteomes" id="UP001595892"/>
    </source>
</evidence>
<protein>
    <submittedName>
        <fullName evidence="5">ABC1 kinase family protein</fullName>
    </submittedName>
</protein>
<accession>A0ABV9NK33</accession>
<gene>
    <name evidence="5" type="ORF">ACFO3Q_07185</name>
</gene>
<feature type="transmembrane region" description="Helical" evidence="3">
    <location>
        <begin position="542"/>
        <end position="569"/>
    </location>
</feature>
<keyword evidence="3" id="KW-0472">Membrane</keyword>
<dbReference type="PANTHER" id="PTHR10566:SF113">
    <property type="entry name" value="PROTEIN ACTIVITY OF BC1 COMPLEX KINASE 7, CHLOROPLASTIC"/>
    <property type="match status" value="1"/>
</dbReference>
<evidence type="ECO:0000313" key="5">
    <source>
        <dbReference type="EMBL" id="MFC4727949.1"/>
    </source>
</evidence>
<keyword evidence="3" id="KW-0812">Transmembrane</keyword>
<comment type="similarity">
    <text evidence="1">Belongs to the protein kinase superfamily. ADCK protein kinase family.</text>
</comment>
<feature type="region of interest" description="Disordered" evidence="2">
    <location>
        <begin position="1"/>
        <end position="23"/>
    </location>
</feature>
<keyword evidence="5" id="KW-0808">Transferase</keyword>
<dbReference type="InterPro" id="IPR011009">
    <property type="entry name" value="Kinase-like_dom_sf"/>
</dbReference>
<dbReference type="Pfam" id="PF03109">
    <property type="entry name" value="ABC1"/>
    <property type="match status" value="1"/>
</dbReference>
<name>A0ABV9NK33_9GAMM</name>
<organism evidence="5 6">
    <name type="scientific">Coralloluteibacterium thermophilum</name>
    <dbReference type="NCBI Taxonomy" id="2707049"/>
    <lineage>
        <taxon>Bacteria</taxon>
        <taxon>Pseudomonadati</taxon>
        <taxon>Pseudomonadota</taxon>
        <taxon>Gammaproteobacteria</taxon>
        <taxon>Lysobacterales</taxon>
        <taxon>Lysobacteraceae</taxon>
        <taxon>Coralloluteibacterium</taxon>
    </lineage>
</organism>
<evidence type="ECO:0000256" key="2">
    <source>
        <dbReference type="SAM" id="MobiDB-lite"/>
    </source>
</evidence>
<dbReference type="InterPro" id="IPR050154">
    <property type="entry name" value="UbiB_kinase"/>
</dbReference>
<dbReference type="RefSeq" id="WP_377003969.1">
    <property type="nucleotide sequence ID" value="NZ_JBHSGG010000019.1"/>
</dbReference>
<comment type="caution">
    <text evidence="5">The sequence shown here is derived from an EMBL/GenBank/DDBJ whole genome shotgun (WGS) entry which is preliminary data.</text>
</comment>
<dbReference type="SUPFAM" id="SSF56112">
    <property type="entry name" value="Protein kinase-like (PK-like)"/>
    <property type="match status" value="1"/>
</dbReference>
<proteinExistence type="inferred from homology"/>
<dbReference type="InterPro" id="IPR004147">
    <property type="entry name" value="ABC1_dom"/>
</dbReference>
<dbReference type="Proteomes" id="UP001595892">
    <property type="component" value="Unassembled WGS sequence"/>
</dbReference>
<keyword evidence="6" id="KW-1185">Reference proteome</keyword>
<dbReference type="PANTHER" id="PTHR10566">
    <property type="entry name" value="CHAPERONE-ACTIVITY OF BC1 COMPLEX CABC1 -RELATED"/>
    <property type="match status" value="1"/>
</dbReference>
<evidence type="ECO:0000256" key="3">
    <source>
        <dbReference type="SAM" id="Phobius"/>
    </source>
</evidence>
<keyword evidence="5" id="KW-0418">Kinase</keyword>
<sequence>MPHTPTHIARHPDEHHEVSADAVSTPRGMRRYIEIARLVLRYRKAGIFNGLMLDDAALAQTAEVAEGTEPGQPEQFARDLEALGPTFIKLGQSLSTRPDLVPPPFLVALERMQDDVAPVPFEQIREQIEHELGVRLSKAFASFDETPMAAASLAQVHAATLRGGRRVAVKVQRPGILATIREDLGMLARLAGTVDKVSDLGRRYRFADWVSEFRKTLMAELDYRIEAENLTTFARNIEPYPELCVPGPIWDMSTMKVLTMELLPGAKVTRVADLRRMEQPLDALGRTLVRAYLDQVFVHGLIHADPHPGNVLLMPDNRLALLDLGMVAHLPPRMRDRLLKLILAAVDGRGEDTAEIFMGLGTRLEDFRETDFIRETGRLIAQYCSLSGSDLISEGRMVMELTRIGAAHGLRTAPELTLLAKTLLNLEAVSRALDPDMDVREVVQGHLQSVMRTRMLSSFSPSAIASEMMEVQELARDMPRRVSAILHTLAENRLRVHMTGLEESHLMENLQKIANRICAGIVIAALIVGAAMMMSVETDARIFGYPAFALIMFVMAAAFGVTLLVSMFLTDRRRRIRDDAGG</sequence>
<dbReference type="EMBL" id="JBHSGG010000019">
    <property type="protein sequence ID" value="MFC4727949.1"/>
    <property type="molecule type" value="Genomic_DNA"/>
</dbReference>
<feature type="compositionally biased region" description="Basic and acidic residues" evidence="2">
    <location>
        <begin position="10"/>
        <end position="19"/>
    </location>
</feature>